<feature type="binding site" evidence="8">
    <location>
        <position position="286"/>
    </location>
    <ligand>
        <name>Mn(2+)</name>
        <dbReference type="ChEBI" id="CHEBI:29035"/>
        <label>2</label>
    </ligand>
</feature>
<dbReference type="Gene3D" id="3.40.220.10">
    <property type="entry name" value="Leucine Aminopeptidase, subunit E, domain 1"/>
    <property type="match status" value="1"/>
</dbReference>
<dbReference type="SUPFAM" id="SSF53187">
    <property type="entry name" value="Zn-dependent exopeptidases"/>
    <property type="match status" value="1"/>
</dbReference>
<dbReference type="SUPFAM" id="SSF52949">
    <property type="entry name" value="Macro domain-like"/>
    <property type="match status" value="1"/>
</dbReference>
<dbReference type="InterPro" id="IPR043472">
    <property type="entry name" value="Macro_dom-like"/>
</dbReference>
<dbReference type="PRINTS" id="PR00481">
    <property type="entry name" value="LAMNOPPTDASE"/>
</dbReference>
<feature type="active site" evidence="8">
    <location>
        <position position="275"/>
    </location>
</feature>
<dbReference type="GO" id="GO:0004177">
    <property type="term" value="F:aminopeptidase activity"/>
    <property type="evidence" value="ECO:0007669"/>
    <property type="project" value="UniProtKB-KW"/>
</dbReference>
<evidence type="ECO:0000259" key="9">
    <source>
        <dbReference type="PROSITE" id="PS00631"/>
    </source>
</evidence>
<feature type="binding site" evidence="8">
    <location>
        <position position="268"/>
    </location>
    <ligand>
        <name>Mn(2+)</name>
        <dbReference type="ChEBI" id="CHEBI:29035"/>
        <label>1</label>
    </ligand>
</feature>
<feature type="binding site" evidence="8">
    <location>
        <position position="268"/>
    </location>
    <ligand>
        <name>Mn(2+)</name>
        <dbReference type="ChEBI" id="CHEBI:29035"/>
        <label>2</label>
    </ligand>
</feature>
<gene>
    <name evidence="8" type="primary">pepA</name>
    <name evidence="10" type="ORF">PZE19_02680</name>
</gene>
<feature type="binding site" evidence="8">
    <location>
        <position position="347"/>
    </location>
    <ligand>
        <name>Mn(2+)</name>
        <dbReference type="ChEBI" id="CHEBI:29035"/>
        <label>2</label>
    </ligand>
</feature>
<dbReference type="InterPro" id="IPR008283">
    <property type="entry name" value="Peptidase_M17_N"/>
</dbReference>
<dbReference type="InterPro" id="IPR023042">
    <property type="entry name" value="Peptidase_M17_leu_NH2_pept"/>
</dbReference>
<name>A0ABT6F5B2_9BACT</name>
<feature type="binding site" evidence="8">
    <location>
        <position position="345"/>
    </location>
    <ligand>
        <name>Mn(2+)</name>
        <dbReference type="ChEBI" id="CHEBI:29035"/>
        <label>1</label>
    </ligand>
</feature>
<comment type="similarity">
    <text evidence="3 8">Belongs to the peptidase M17 family.</text>
</comment>
<proteinExistence type="inferred from homology"/>
<dbReference type="Pfam" id="PF02789">
    <property type="entry name" value="Peptidase_M17_N"/>
    <property type="match status" value="1"/>
</dbReference>
<dbReference type="Gene3D" id="3.40.630.10">
    <property type="entry name" value="Zn peptidases"/>
    <property type="match status" value="1"/>
</dbReference>
<evidence type="ECO:0000256" key="3">
    <source>
        <dbReference type="ARBA" id="ARBA00009528"/>
    </source>
</evidence>
<organism evidence="10 11">
    <name type="scientific">Paludisphaera mucosa</name>
    <dbReference type="NCBI Taxonomy" id="3030827"/>
    <lineage>
        <taxon>Bacteria</taxon>
        <taxon>Pseudomonadati</taxon>
        <taxon>Planctomycetota</taxon>
        <taxon>Planctomycetia</taxon>
        <taxon>Isosphaerales</taxon>
        <taxon>Isosphaeraceae</taxon>
        <taxon>Paludisphaera</taxon>
    </lineage>
</organism>
<keyword evidence="4 8" id="KW-0031">Aminopeptidase</keyword>
<comment type="catalytic activity">
    <reaction evidence="2 8">
        <text>Release of an N-terminal amino acid, preferentially leucine, but not glutamic or aspartic acids.</text>
        <dbReference type="EC" id="3.4.11.10"/>
    </reaction>
</comment>
<dbReference type="PANTHER" id="PTHR11963:SF23">
    <property type="entry name" value="CYTOSOL AMINOPEPTIDASE"/>
    <property type="match status" value="1"/>
</dbReference>
<dbReference type="PANTHER" id="PTHR11963">
    <property type="entry name" value="LEUCINE AMINOPEPTIDASE-RELATED"/>
    <property type="match status" value="1"/>
</dbReference>
<dbReference type="CDD" id="cd00433">
    <property type="entry name" value="Peptidase_M17"/>
    <property type="match status" value="1"/>
</dbReference>
<dbReference type="Proteomes" id="UP001216907">
    <property type="component" value="Unassembled WGS sequence"/>
</dbReference>
<comment type="catalytic activity">
    <reaction evidence="1 8">
        <text>Release of an N-terminal amino acid, Xaa-|-Yaa-, in which Xaa is preferably Leu, but may be other amino acids including Pro although not Arg or Lys, and Yaa may be Pro. Amino acid amides and methyl esters are also readily hydrolyzed, but rates on arylamides are exceedingly low.</text>
        <dbReference type="EC" id="3.4.11.1"/>
    </reaction>
</comment>
<feature type="binding site" evidence="8">
    <location>
        <position position="347"/>
    </location>
    <ligand>
        <name>Mn(2+)</name>
        <dbReference type="ChEBI" id="CHEBI:29035"/>
        <label>1</label>
    </ligand>
</feature>
<keyword evidence="7 8" id="KW-0464">Manganese</keyword>
<evidence type="ECO:0000256" key="1">
    <source>
        <dbReference type="ARBA" id="ARBA00000135"/>
    </source>
</evidence>
<dbReference type="EC" id="3.4.11.10" evidence="8"/>
<sequence length="495" mass="51366">MSIRIIRQPLTTVDLPWIAAGFFDRDAGLASDLRGTSVDPLAARLLEEKEIKGSAGETVALYEPVGFQAKALLLTGLGSKARFDARAAFTAGVALAKRLAAKPRETVSVSLAAVLEAGDPALVSALVEGVVVGMQGPGLHKSEPNRHAFEVVLVAPDGTTDEHLLALEKVAARGEIVGQAVNMARMLANTPPSEKPPVVLAEVVRKAAEGHGVEVQVWNAARIRDERFGGLIGVAAGSDEPPAFVTLDYLKGGDAPVLALVGKGVTFDSGGLSLKPSASMEDMKSDMTGAAVVAATILAAARLGLAVNVKGYIAMTENMTGGRAMKLGDVLTMRNGKTVEVLNTDAEGRLILADALSYAAEAGPARILDLATLTGACIVGLGTKIAGLFSNDDAFAAEVAEASKVAGERVWAMPLDDDFKDQIKSTVADMKNVGGKWGGAITAAKFLEEFTGSIPWVHLDIAGPSWNDNEAAARDAGGTGCFVRTLTAYLENAQA</sequence>
<evidence type="ECO:0000256" key="4">
    <source>
        <dbReference type="ARBA" id="ARBA00022438"/>
    </source>
</evidence>
<keyword evidence="8" id="KW-0479">Metal-binding</keyword>
<keyword evidence="5 8" id="KW-0645">Protease</keyword>
<evidence type="ECO:0000256" key="7">
    <source>
        <dbReference type="ARBA" id="ARBA00023211"/>
    </source>
</evidence>
<dbReference type="HAMAP" id="MF_00181">
    <property type="entry name" value="Cytosol_peptidase_M17"/>
    <property type="match status" value="1"/>
</dbReference>
<evidence type="ECO:0000256" key="6">
    <source>
        <dbReference type="ARBA" id="ARBA00022801"/>
    </source>
</evidence>
<evidence type="ECO:0000256" key="2">
    <source>
        <dbReference type="ARBA" id="ARBA00000967"/>
    </source>
</evidence>
<reference evidence="10 11" key="1">
    <citation type="submission" date="2023-03" db="EMBL/GenBank/DDBJ databases">
        <title>Paludisphaera mucosa sp. nov. a novel planctomycete from northern fen.</title>
        <authorList>
            <person name="Ivanova A."/>
        </authorList>
    </citation>
    <scope>NUCLEOTIDE SEQUENCE [LARGE SCALE GENOMIC DNA]</scope>
    <source>
        <strain evidence="10 11">Pla2</strain>
    </source>
</reference>
<dbReference type="InterPro" id="IPR000819">
    <property type="entry name" value="Peptidase_M17_C"/>
</dbReference>
<evidence type="ECO:0000256" key="8">
    <source>
        <dbReference type="HAMAP-Rule" id="MF_00181"/>
    </source>
</evidence>
<keyword evidence="6 8" id="KW-0378">Hydrolase</keyword>
<dbReference type="Pfam" id="PF00883">
    <property type="entry name" value="Peptidase_M17"/>
    <property type="match status" value="1"/>
</dbReference>
<dbReference type="InterPro" id="IPR011356">
    <property type="entry name" value="Leucine_aapep/pepB"/>
</dbReference>
<protein>
    <recommendedName>
        <fullName evidence="8">Probable cytosol aminopeptidase</fullName>
        <ecNumber evidence="8">3.4.11.1</ecNumber>
    </recommendedName>
    <alternativeName>
        <fullName evidence="8">Leucine aminopeptidase</fullName>
        <shortName evidence="8">LAP</shortName>
        <ecNumber evidence="8">3.4.11.10</ecNumber>
    </alternativeName>
    <alternativeName>
        <fullName evidence="8">Leucyl aminopeptidase</fullName>
    </alternativeName>
</protein>
<dbReference type="EC" id="3.4.11.1" evidence="8"/>
<evidence type="ECO:0000256" key="5">
    <source>
        <dbReference type="ARBA" id="ARBA00022670"/>
    </source>
</evidence>
<evidence type="ECO:0000313" key="10">
    <source>
        <dbReference type="EMBL" id="MDG3002681.1"/>
    </source>
</evidence>
<keyword evidence="11" id="KW-1185">Reference proteome</keyword>
<accession>A0ABT6F5B2</accession>
<dbReference type="PROSITE" id="PS00631">
    <property type="entry name" value="CYTOSOL_AP"/>
    <property type="match status" value="1"/>
</dbReference>
<evidence type="ECO:0000313" key="11">
    <source>
        <dbReference type="Proteomes" id="UP001216907"/>
    </source>
</evidence>
<feature type="active site" evidence="8">
    <location>
        <position position="349"/>
    </location>
</feature>
<dbReference type="NCBIfam" id="NF002073">
    <property type="entry name" value="PRK00913.1-2"/>
    <property type="match status" value="1"/>
</dbReference>
<comment type="cofactor">
    <cofactor evidence="8">
        <name>Mn(2+)</name>
        <dbReference type="ChEBI" id="CHEBI:29035"/>
    </cofactor>
    <text evidence="8">Binds 2 manganese ions per subunit.</text>
</comment>
<dbReference type="RefSeq" id="WP_277859045.1">
    <property type="nucleotide sequence ID" value="NZ_JARRAG010000001.1"/>
</dbReference>
<keyword evidence="8" id="KW-0963">Cytoplasm</keyword>
<comment type="subcellular location">
    <subcellularLocation>
        <location evidence="8">Cytoplasm</location>
    </subcellularLocation>
</comment>
<comment type="function">
    <text evidence="8">Presumably involved in the processing and regular turnover of intracellular proteins. Catalyzes the removal of unsubstituted N-terminal amino acids from various peptides.</text>
</comment>
<feature type="binding site" evidence="8">
    <location>
        <position position="263"/>
    </location>
    <ligand>
        <name>Mn(2+)</name>
        <dbReference type="ChEBI" id="CHEBI:29035"/>
        <label>2</label>
    </ligand>
</feature>
<feature type="domain" description="Cytosol aminopeptidase" evidence="9">
    <location>
        <begin position="343"/>
        <end position="350"/>
    </location>
</feature>
<comment type="caution">
    <text evidence="10">The sequence shown here is derived from an EMBL/GenBank/DDBJ whole genome shotgun (WGS) entry which is preliminary data.</text>
</comment>
<dbReference type="EMBL" id="JARRAG010000001">
    <property type="protein sequence ID" value="MDG3002681.1"/>
    <property type="molecule type" value="Genomic_DNA"/>
</dbReference>